<organism evidence="1 2">
    <name type="scientific">Candidatus Polarisedimenticola svalbardensis</name>
    <dbReference type="NCBI Taxonomy" id="2886004"/>
    <lineage>
        <taxon>Bacteria</taxon>
        <taxon>Pseudomonadati</taxon>
        <taxon>Acidobacteriota</taxon>
        <taxon>Candidatus Polarisedimenticolia</taxon>
        <taxon>Candidatus Polarisedimenticolales</taxon>
        <taxon>Candidatus Polarisedimenticolaceae</taxon>
        <taxon>Candidatus Polarisedimenticola</taxon>
    </lineage>
</organism>
<protein>
    <recommendedName>
        <fullName evidence="3">Dephospho-CoA kinase</fullName>
    </recommendedName>
</protein>
<comment type="caution">
    <text evidence="1">The sequence shown here is derived from an EMBL/GenBank/DDBJ whole genome shotgun (WGS) entry which is preliminary data.</text>
</comment>
<name>A0A8J6Y560_9BACT</name>
<evidence type="ECO:0000313" key="1">
    <source>
        <dbReference type="EMBL" id="MBD3868319.1"/>
    </source>
</evidence>
<dbReference type="AlphaFoldDB" id="A0A8J6Y560"/>
<dbReference type="Gene3D" id="3.40.50.300">
    <property type="entry name" value="P-loop containing nucleotide triphosphate hydrolases"/>
    <property type="match status" value="1"/>
</dbReference>
<evidence type="ECO:0000313" key="2">
    <source>
        <dbReference type="Proteomes" id="UP000648239"/>
    </source>
</evidence>
<reference evidence="1 2" key="1">
    <citation type="submission" date="2020-08" db="EMBL/GenBank/DDBJ databases">
        <title>Acidobacteriota in marine sediments use diverse sulfur dissimilation pathways.</title>
        <authorList>
            <person name="Wasmund K."/>
        </authorList>
    </citation>
    <scope>NUCLEOTIDE SEQUENCE [LARGE SCALE GENOMIC DNA]</scope>
    <source>
        <strain evidence="1">MAG AM4</strain>
    </source>
</reference>
<evidence type="ECO:0008006" key="3">
    <source>
        <dbReference type="Google" id="ProtNLM"/>
    </source>
</evidence>
<dbReference type="PANTHER" id="PTHR41930:SF1">
    <property type="entry name" value="DEPHOSPHO-COA KINASE"/>
    <property type="match status" value="1"/>
</dbReference>
<dbReference type="SUPFAM" id="SSF52540">
    <property type="entry name" value="P-loop containing nucleoside triphosphate hydrolases"/>
    <property type="match status" value="1"/>
</dbReference>
<proteinExistence type="predicted"/>
<dbReference type="EMBL" id="JACXWD010000028">
    <property type="protein sequence ID" value="MBD3868319.1"/>
    <property type="molecule type" value="Genomic_DNA"/>
</dbReference>
<sequence length="180" mass="19891">MKIVLGLTGANAAGKGEVADYLKSRGFTLYSLSNIVREEAKARDLPPEREHLIAVGNELRRDGGPSVLADRLIPRLGDRDVVDSIRNPAEVQALRSLPHFTLIGVAAATEIRFRRSLGRARPGDPGTLEGFEARERQENSDDPNSQQLVATFEMADRIIWNDSDLESLHQAVDRLLEVLL</sequence>
<gene>
    <name evidence="1" type="ORF">IFK94_09355</name>
</gene>
<dbReference type="PANTHER" id="PTHR41930">
    <property type="entry name" value="UPF0200 PROTEIN MJ1399"/>
    <property type="match status" value="1"/>
</dbReference>
<dbReference type="Proteomes" id="UP000648239">
    <property type="component" value="Unassembled WGS sequence"/>
</dbReference>
<dbReference type="InterPro" id="IPR027417">
    <property type="entry name" value="P-loop_NTPase"/>
</dbReference>
<accession>A0A8J6Y560</accession>